<keyword evidence="5 6" id="KW-0472">Membrane</keyword>
<evidence type="ECO:0000256" key="5">
    <source>
        <dbReference type="ARBA" id="ARBA00023136"/>
    </source>
</evidence>
<dbReference type="GeneID" id="113789020"/>
<comment type="function">
    <text evidence="6">Subunit of the oligosaccharyl transferase (OST) complex that catalyzes the initial transfer of a defined glycan (Glc(3)Man(9)GlcNAc(2) in eukaryotes) from the lipid carrier dolichol-pyrophosphate to an asparagine residue within an Asn-X-Ser/Thr consensus motif in nascent polypeptide chains, the first step in protein N-glycosylation. N-glycosylation occurs cotranslationally and the complex associates with the Sec61 complex at the channel-forming translocon complex that mediates protein translocation across the endoplasmic reticulum (ER). All subunits are required for a maximal enzyme activity.</text>
</comment>
<evidence type="ECO:0000256" key="2">
    <source>
        <dbReference type="ARBA" id="ARBA00009825"/>
    </source>
</evidence>
<dbReference type="AlphaFoldDB" id="A0A6P6XN35"/>
<proteinExistence type="inferred from homology"/>
<dbReference type="Proteomes" id="UP000515146">
    <property type="component" value="Unplaced"/>
</dbReference>
<gene>
    <name evidence="8" type="primary">LOC113789020</name>
</gene>
<dbReference type="RefSeq" id="XP_027194306.1">
    <property type="nucleotide sequence ID" value="XM_027338505.1"/>
</dbReference>
<feature type="transmembrane region" description="Helical" evidence="6">
    <location>
        <begin position="49"/>
        <end position="69"/>
    </location>
</feature>
<dbReference type="OrthoDB" id="18408at2759"/>
<keyword evidence="4 6" id="KW-1133">Transmembrane helix</keyword>
<dbReference type="Pfam" id="PF05251">
    <property type="entry name" value="Ost5"/>
    <property type="match status" value="1"/>
</dbReference>
<protein>
    <recommendedName>
        <fullName evidence="6">Dolichyl-diphosphooligosaccharide-protein glycosyltransferase subunit TMEM258</fullName>
    </recommendedName>
    <alternativeName>
        <fullName evidence="6">Transmembrane protein 258</fullName>
    </alternativeName>
</protein>
<dbReference type="CTD" id="39882"/>
<feature type="transmembrane region" description="Helical" evidence="6">
    <location>
        <begin position="15"/>
        <end position="37"/>
    </location>
</feature>
<evidence type="ECO:0000256" key="4">
    <source>
        <dbReference type="ARBA" id="ARBA00022989"/>
    </source>
</evidence>
<dbReference type="GO" id="GO:0006487">
    <property type="term" value="P:protein N-linked glycosylation"/>
    <property type="evidence" value="ECO:0007669"/>
    <property type="project" value="UniProtKB-UniRule"/>
</dbReference>
<name>A0A6P6XN35_DERPT</name>
<dbReference type="KEGG" id="dpte:113789020"/>
<sequence length="75" mass="8598">MAMEISYVPPVSVTMVPYLSLLCISFGLFFIAWFFILEVTNKSRNMLKELFISSLSSLFIGFGVVFLMLTTRIYI</sequence>
<organism evidence="7 8">
    <name type="scientific">Dermatophagoides pteronyssinus</name>
    <name type="common">European house dust mite</name>
    <dbReference type="NCBI Taxonomy" id="6956"/>
    <lineage>
        <taxon>Eukaryota</taxon>
        <taxon>Metazoa</taxon>
        <taxon>Ecdysozoa</taxon>
        <taxon>Arthropoda</taxon>
        <taxon>Chelicerata</taxon>
        <taxon>Arachnida</taxon>
        <taxon>Acari</taxon>
        <taxon>Acariformes</taxon>
        <taxon>Sarcoptiformes</taxon>
        <taxon>Astigmata</taxon>
        <taxon>Psoroptidia</taxon>
        <taxon>Analgoidea</taxon>
        <taxon>Pyroglyphidae</taxon>
        <taxon>Dermatophagoidinae</taxon>
        <taxon>Dermatophagoides</taxon>
    </lineage>
</organism>
<dbReference type="OMA" id="AHHIGER"/>
<comment type="subunit">
    <text evidence="6">Component of the oligosaccharyltransferase (OST) complex.</text>
</comment>
<comment type="similarity">
    <text evidence="2 6">Belongs to the OST5 family.</text>
</comment>
<dbReference type="InterPro" id="IPR007915">
    <property type="entry name" value="TMEM258/Ost5"/>
</dbReference>
<evidence type="ECO:0000313" key="8">
    <source>
        <dbReference type="RefSeq" id="XP_027194306.1"/>
    </source>
</evidence>
<evidence type="ECO:0000313" key="7">
    <source>
        <dbReference type="Proteomes" id="UP000515146"/>
    </source>
</evidence>
<dbReference type="InParanoid" id="A0A6P6XN35"/>
<accession>A0A6P6XN35</accession>
<evidence type="ECO:0000256" key="1">
    <source>
        <dbReference type="ARBA" id="ARBA00004141"/>
    </source>
</evidence>
<comment type="subcellular location">
    <subcellularLocation>
        <location evidence="1 6">Membrane</location>
        <topology evidence="1 6">Multi-pass membrane protein</topology>
    </subcellularLocation>
</comment>
<evidence type="ECO:0000256" key="6">
    <source>
        <dbReference type="RuleBase" id="RU367008"/>
    </source>
</evidence>
<keyword evidence="7" id="KW-1185">Reference proteome</keyword>
<keyword evidence="3 6" id="KW-0812">Transmembrane</keyword>
<dbReference type="FunCoup" id="A0A6P6XN35">
    <property type="interactions" value="410"/>
</dbReference>
<reference evidence="8" key="1">
    <citation type="submission" date="2025-08" db="UniProtKB">
        <authorList>
            <consortium name="RefSeq"/>
        </authorList>
    </citation>
    <scope>IDENTIFICATION</scope>
    <source>
        <strain evidence="8">Airmid</strain>
    </source>
</reference>
<dbReference type="GO" id="GO:0008250">
    <property type="term" value="C:oligosaccharyltransferase complex"/>
    <property type="evidence" value="ECO:0007669"/>
    <property type="project" value="UniProtKB-UniRule"/>
</dbReference>
<evidence type="ECO:0000256" key="3">
    <source>
        <dbReference type="ARBA" id="ARBA00022692"/>
    </source>
</evidence>
<dbReference type="PANTHER" id="PTHR13636">
    <property type="entry name" value="TRANSMEMBRANE PROTEIN 258"/>
    <property type="match status" value="1"/>
</dbReference>